<dbReference type="AlphaFoldDB" id="A0AAV5NRA0"/>
<organism evidence="1 2">
    <name type="scientific">Vibrio penaeicida</name>
    <dbReference type="NCBI Taxonomy" id="104609"/>
    <lineage>
        <taxon>Bacteria</taxon>
        <taxon>Pseudomonadati</taxon>
        <taxon>Pseudomonadota</taxon>
        <taxon>Gammaproteobacteria</taxon>
        <taxon>Vibrionales</taxon>
        <taxon>Vibrionaceae</taxon>
        <taxon>Vibrio</taxon>
    </lineage>
</organism>
<protein>
    <recommendedName>
        <fullName evidence="3">DUF1795 domain-containing protein</fullName>
    </recommendedName>
</protein>
<proteinExistence type="predicted"/>
<dbReference type="EMBL" id="BSNX01000029">
    <property type="protein sequence ID" value="GLQ73176.1"/>
    <property type="molecule type" value="Genomic_DNA"/>
</dbReference>
<sequence length="220" mass="23905">MVTLWGNYEGISQYKAPIVIGTQAISGVTVGKYIALFKGQKTVMVTYNIMGKDALNKAAVMNSIKNIQIGNAASLSEKIALLPFTFEPETPFKVADVMGNSTVSLTTFDGMDKSGEKPLLIIASSISQSRIPDQSKHAKTLLKSIKGFEDHKIISEDKVSFVGKDGYRTVAKTSNQAVIQYIGTLDNGYYIRLISMGSPEEIEKVTKTVDTIAKSVTPKK</sequence>
<accession>A0AAV5NRA0</accession>
<evidence type="ECO:0000313" key="1">
    <source>
        <dbReference type="EMBL" id="GLQ73176.1"/>
    </source>
</evidence>
<keyword evidence="2" id="KW-1185">Reference proteome</keyword>
<dbReference type="Proteomes" id="UP001156690">
    <property type="component" value="Unassembled WGS sequence"/>
</dbReference>
<name>A0AAV5NRA0_9VIBR</name>
<reference evidence="2" key="1">
    <citation type="journal article" date="2019" name="Int. J. Syst. Evol. Microbiol.">
        <title>The Global Catalogue of Microorganisms (GCM) 10K type strain sequencing project: providing services to taxonomists for standard genome sequencing and annotation.</title>
        <authorList>
            <consortium name="The Broad Institute Genomics Platform"/>
            <consortium name="The Broad Institute Genome Sequencing Center for Infectious Disease"/>
            <person name="Wu L."/>
            <person name="Ma J."/>
        </authorList>
    </citation>
    <scope>NUCLEOTIDE SEQUENCE [LARGE SCALE GENOMIC DNA]</scope>
    <source>
        <strain evidence="2">NBRC 15640</strain>
    </source>
</reference>
<gene>
    <name evidence="1" type="ORF">GCM10007932_25360</name>
</gene>
<evidence type="ECO:0000313" key="2">
    <source>
        <dbReference type="Proteomes" id="UP001156690"/>
    </source>
</evidence>
<evidence type="ECO:0008006" key="3">
    <source>
        <dbReference type="Google" id="ProtNLM"/>
    </source>
</evidence>
<dbReference type="RefSeq" id="WP_148112112.1">
    <property type="nucleotide sequence ID" value="NZ_AP025145.1"/>
</dbReference>
<comment type="caution">
    <text evidence="1">The sequence shown here is derived from an EMBL/GenBank/DDBJ whole genome shotgun (WGS) entry which is preliminary data.</text>
</comment>